<organism evidence="1 2">
    <name type="scientific">Eumeta variegata</name>
    <name type="common">Bagworm moth</name>
    <name type="synonym">Eumeta japonica</name>
    <dbReference type="NCBI Taxonomy" id="151549"/>
    <lineage>
        <taxon>Eukaryota</taxon>
        <taxon>Metazoa</taxon>
        <taxon>Ecdysozoa</taxon>
        <taxon>Arthropoda</taxon>
        <taxon>Hexapoda</taxon>
        <taxon>Insecta</taxon>
        <taxon>Pterygota</taxon>
        <taxon>Neoptera</taxon>
        <taxon>Endopterygota</taxon>
        <taxon>Lepidoptera</taxon>
        <taxon>Glossata</taxon>
        <taxon>Ditrysia</taxon>
        <taxon>Tineoidea</taxon>
        <taxon>Psychidae</taxon>
        <taxon>Oiketicinae</taxon>
        <taxon>Eumeta</taxon>
    </lineage>
</organism>
<name>A0A4C1UC92_EUMVA</name>
<dbReference type="EMBL" id="BGZK01000156">
    <property type="protein sequence ID" value="GBP23988.1"/>
    <property type="molecule type" value="Genomic_DNA"/>
</dbReference>
<accession>A0A4C1UC92</accession>
<keyword evidence="2" id="KW-1185">Reference proteome</keyword>
<evidence type="ECO:0000313" key="1">
    <source>
        <dbReference type="EMBL" id="GBP23988.1"/>
    </source>
</evidence>
<comment type="caution">
    <text evidence="1">The sequence shown here is derived from an EMBL/GenBank/DDBJ whole genome shotgun (WGS) entry which is preliminary data.</text>
</comment>
<evidence type="ECO:0000313" key="2">
    <source>
        <dbReference type="Proteomes" id="UP000299102"/>
    </source>
</evidence>
<reference evidence="1 2" key="1">
    <citation type="journal article" date="2019" name="Commun. Biol.">
        <title>The bagworm genome reveals a unique fibroin gene that provides high tensile strength.</title>
        <authorList>
            <person name="Kono N."/>
            <person name="Nakamura H."/>
            <person name="Ohtoshi R."/>
            <person name="Tomita M."/>
            <person name="Numata K."/>
            <person name="Arakawa K."/>
        </authorList>
    </citation>
    <scope>NUCLEOTIDE SEQUENCE [LARGE SCALE GENOMIC DNA]</scope>
</reference>
<proteinExistence type="predicted"/>
<dbReference type="Proteomes" id="UP000299102">
    <property type="component" value="Unassembled WGS sequence"/>
</dbReference>
<protein>
    <submittedName>
        <fullName evidence="1">Uncharacterized protein</fullName>
    </submittedName>
</protein>
<gene>
    <name evidence="1" type="ORF">EVAR_10089_1</name>
</gene>
<sequence length="70" mass="7730">MVARDLVQVVGPVVGGRHIYVAMSSSWLPFENHFSPAVMGSTTDVACRLQLKLAYSNNPENGWLVPMRVE</sequence>
<dbReference type="AlphaFoldDB" id="A0A4C1UC92"/>